<dbReference type="Pfam" id="PF04095">
    <property type="entry name" value="NAPRTase"/>
    <property type="match status" value="2"/>
</dbReference>
<keyword evidence="11" id="KW-0460">Magnesium</keyword>
<evidence type="ECO:0000256" key="7">
    <source>
        <dbReference type="ARBA" id="ARBA00022598"/>
    </source>
</evidence>
<dbReference type="InterPro" id="IPR006405">
    <property type="entry name" value="Nic_PRibTrfase_pncB"/>
</dbReference>
<dbReference type="Gene3D" id="3.20.140.10">
    <property type="entry name" value="nicotinate phosphoribosyltransferase"/>
    <property type="match status" value="2"/>
</dbReference>
<evidence type="ECO:0000256" key="5">
    <source>
        <dbReference type="ARBA" id="ARBA00013236"/>
    </source>
</evidence>
<keyword evidence="7 15" id="KW-0436">Ligase</keyword>
<evidence type="ECO:0000256" key="12">
    <source>
        <dbReference type="ARBA" id="ARBA00023211"/>
    </source>
</evidence>
<dbReference type="GO" id="GO:0016740">
    <property type="term" value="F:transferase activity"/>
    <property type="evidence" value="ECO:0007669"/>
    <property type="project" value="UniProtKB-KW"/>
</dbReference>
<dbReference type="GO" id="GO:0034355">
    <property type="term" value="P:NAD+ biosynthetic process via the salvage pathway"/>
    <property type="evidence" value="ECO:0007669"/>
    <property type="project" value="TreeGrafter"/>
</dbReference>
<evidence type="ECO:0000256" key="9">
    <source>
        <dbReference type="ARBA" id="ARBA00022679"/>
    </source>
</evidence>
<comment type="catalytic activity">
    <reaction evidence="14 15">
        <text>5-phospho-alpha-D-ribose 1-diphosphate + nicotinate + ATP + H2O = nicotinate beta-D-ribonucleotide + ADP + phosphate + diphosphate</text>
        <dbReference type="Rhea" id="RHEA:36163"/>
        <dbReference type="ChEBI" id="CHEBI:15377"/>
        <dbReference type="ChEBI" id="CHEBI:30616"/>
        <dbReference type="ChEBI" id="CHEBI:32544"/>
        <dbReference type="ChEBI" id="CHEBI:33019"/>
        <dbReference type="ChEBI" id="CHEBI:43474"/>
        <dbReference type="ChEBI" id="CHEBI:57502"/>
        <dbReference type="ChEBI" id="CHEBI:58017"/>
        <dbReference type="ChEBI" id="CHEBI:456216"/>
        <dbReference type="EC" id="6.3.4.21"/>
    </reaction>
</comment>
<comment type="PTM">
    <text evidence="15">Transiently phosphorylated on a His residue during the reaction cycle. Phosphorylation strongly increases the affinity for substrates and increases the rate of nicotinate D-ribonucleotide production. Dephosphorylation regenerates the low-affinity form of the enzyme, leading to product release.</text>
</comment>
<dbReference type="Pfam" id="PF17767">
    <property type="entry name" value="NAPRTase_N"/>
    <property type="match status" value="1"/>
</dbReference>
<keyword evidence="8 15" id="KW-0662">Pyridine nucleotide biosynthesis</keyword>
<evidence type="ECO:0000256" key="13">
    <source>
        <dbReference type="ARBA" id="ARBA00023426"/>
    </source>
</evidence>
<evidence type="ECO:0000313" key="19">
    <source>
        <dbReference type="EMBL" id="CAE0656360.1"/>
    </source>
</evidence>
<dbReference type="GO" id="GO:0004516">
    <property type="term" value="F:nicotinate phosphoribosyltransferase activity"/>
    <property type="evidence" value="ECO:0007669"/>
    <property type="project" value="UniProtKB-UniRule"/>
</dbReference>
<evidence type="ECO:0000256" key="15">
    <source>
        <dbReference type="RuleBase" id="RU365100"/>
    </source>
</evidence>
<reference evidence="19" key="1">
    <citation type="submission" date="2021-01" db="EMBL/GenBank/DDBJ databases">
        <authorList>
            <person name="Corre E."/>
            <person name="Pelletier E."/>
            <person name="Niang G."/>
            <person name="Scheremetjew M."/>
            <person name="Finn R."/>
            <person name="Kale V."/>
            <person name="Holt S."/>
            <person name="Cochrane G."/>
            <person name="Meng A."/>
            <person name="Brown T."/>
            <person name="Cohen L."/>
        </authorList>
    </citation>
    <scope>NUCLEOTIDE SEQUENCE</scope>
    <source>
        <strain evidence="19">CCCM811</strain>
    </source>
</reference>
<evidence type="ECO:0000259" key="17">
    <source>
        <dbReference type="Pfam" id="PF17767"/>
    </source>
</evidence>
<protein>
    <recommendedName>
        <fullName evidence="5 15">Nicotinate phosphoribosyltransferase</fullName>
        <ecNumber evidence="5 15">6.3.4.21</ecNumber>
    </recommendedName>
</protein>
<dbReference type="PANTHER" id="PTHR11098:SF1">
    <property type="entry name" value="NICOTINATE PHOSPHORIBOSYLTRANSFERASE"/>
    <property type="match status" value="1"/>
</dbReference>
<evidence type="ECO:0000259" key="16">
    <source>
        <dbReference type="Pfam" id="PF04095"/>
    </source>
</evidence>
<dbReference type="SUPFAM" id="SSF51690">
    <property type="entry name" value="Nicotinate/Quinolinate PRTase C-terminal domain-like"/>
    <property type="match status" value="1"/>
</dbReference>
<dbReference type="Gene3D" id="3.20.20.70">
    <property type="entry name" value="Aldolase class I"/>
    <property type="match status" value="1"/>
</dbReference>
<comment type="pathway">
    <text evidence="3 15">Cofactor biosynthesis; NAD(+) biosynthesis; nicotinate D-ribonucleotide from nicotinate: step 1/1.</text>
</comment>
<dbReference type="FunFam" id="3.20.20.70:FF:000155">
    <property type="entry name" value="Nicotinate phosphoribosyltransferase"/>
    <property type="match status" value="1"/>
</dbReference>
<evidence type="ECO:0000256" key="11">
    <source>
        <dbReference type="ARBA" id="ARBA00022842"/>
    </source>
</evidence>
<dbReference type="PANTHER" id="PTHR11098">
    <property type="entry name" value="NICOTINATE PHOSPHORIBOSYLTRANSFERASE"/>
    <property type="match status" value="1"/>
</dbReference>
<dbReference type="NCBIfam" id="TIGR01513">
    <property type="entry name" value="NAPRTase_put"/>
    <property type="match status" value="1"/>
</dbReference>
<comment type="similarity">
    <text evidence="4 15">Belongs to the NAPRTase family.</text>
</comment>
<comment type="function">
    <text evidence="13">Catalyzes the first step in the biosynthesis of NAD from nicotinic acid, the ATP-dependent synthesis of beta-nicotinate D-ribonucleotide from nicotinate and 5-phospho-D-ribose 1-phosphate. Helps prevent cellular oxidative stress via its role in NAD biosynthesis.</text>
</comment>
<keyword evidence="12" id="KW-0464">Manganese</keyword>
<name>A0A7S3YMK2_9EUKA</name>
<dbReference type="GO" id="GO:0005829">
    <property type="term" value="C:cytosol"/>
    <property type="evidence" value="ECO:0007669"/>
    <property type="project" value="TreeGrafter"/>
</dbReference>
<organism evidence="19">
    <name type="scientific">Lotharella globosa</name>
    <dbReference type="NCBI Taxonomy" id="91324"/>
    <lineage>
        <taxon>Eukaryota</taxon>
        <taxon>Sar</taxon>
        <taxon>Rhizaria</taxon>
        <taxon>Cercozoa</taxon>
        <taxon>Chlorarachniophyceae</taxon>
        <taxon>Lotharella</taxon>
    </lineage>
</organism>
<evidence type="ECO:0000256" key="14">
    <source>
        <dbReference type="ARBA" id="ARBA00048668"/>
    </source>
</evidence>
<dbReference type="InterPro" id="IPR041525">
    <property type="entry name" value="N/Namide_PRibTrfase"/>
</dbReference>
<evidence type="ECO:0000256" key="3">
    <source>
        <dbReference type="ARBA" id="ARBA00004952"/>
    </source>
</evidence>
<dbReference type="GO" id="GO:0046872">
    <property type="term" value="F:metal ion binding"/>
    <property type="evidence" value="ECO:0007669"/>
    <property type="project" value="UniProtKB-KW"/>
</dbReference>
<evidence type="ECO:0000256" key="4">
    <source>
        <dbReference type="ARBA" id="ARBA00010897"/>
    </source>
</evidence>
<dbReference type="EMBL" id="HBIV01010823">
    <property type="protein sequence ID" value="CAE0656360.1"/>
    <property type="molecule type" value="Transcribed_RNA"/>
</dbReference>
<evidence type="ECO:0000256" key="10">
    <source>
        <dbReference type="ARBA" id="ARBA00022723"/>
    </source>
</evidence>
<evidence type="ECO:0000256" key="1">
    <source>
        <dbReference type="ARBA" id="ARBA00001936"/>
    </source>
</evidence>
<feature type="domain" description="Nicotinate/nicotinamide phosphoribosyltransferase" evidence="16">
    <location>
        <begin position="165"/>
        <end position="267"/>
    </location>
</feature>
<keyword evidence="10" id="KW-0479">Metal-binding</keyword>
<dbReference type="AlphaFoldDB" id="A0A7S3YMK2"/>
<dbReference type="InterPro" id="IPR007229">
    <property type="entry name" value="Nic_PRibTrfase-Fam"/>
</dbReference>
<dbReference type="Pfam" id="PF17956">
    <property type="entry name" value="NAPRTase_C"/>
    <property type="match status" value="1"/>
</dbReference>
<comment type="cofactor">
    <cofactor evidence="1">
        <name>Mn(2+)</name>
        <dbReference type="ChEBI" id="CHEBI:29035"/>
    </cofactor>
</comment>
<evidence type="ECO:0000259" key="18">
    <source>
        <dbReference type="Pfam" id="PF17956"/>
    </source>
</evidence>
<feature type="domain" description="Nicotinate/nicotinamide phosphoribosyltransferase" evidence="16">
    <location>
        <begin position="304"/>
        <end position="403"/>
    </location>
</feature>
<dbReference type="InterPro" id="IPR040727">
    <property type="entry name" value="NAPRTase_N"/>
</dbReference>
<evidence type="ECO:0000256" key="2">
    <source>
        <dbReference type="ARBA" id="ARBA00001946"/>
    </source>
</evidence>
<keyword evidence="6" id="KW-0597">Phosphoprotein</keyword>
<evidence type="ECO:0000256" key="8">
    <source>
        <dbReference type="ARBA" id="ARBA00022642"/>
    </source>
</evidence>
<dbReference type="InterPro" id="IPR013785">
    <property type="entry name" value="Aldolase_TIM"/>
</dbReference>
<dbReference type="InterPro" id="IPR041619">
    <property type="entry name" value="NAPRTase_C"/>
</dbReference>
<gene>
    <name evidence="19" type="ORF">LGLO00237_LOCUS8110</name>
</gene>
<dbReference type="NCBIfam" id="NF006695">
    <property type="entry name" value="PRK09243.1-2"/>
    <property type="match status" value="1"/>
</dbReference>
<feature type="domain" description="Nicotinate phosphoribosyltransferase C-terminal" evidence="18">
    <location>
        <begin position="407"/>
        <end position="515"/>
    </location>
</feature>
<dbReference type="PIRSF" id="PIRSF000484">
    <property type="entry name" value="NAPRT"/>
    <property type="match status" value="1"/>
</dbReference>
<accession>A0A7S3YMK2</accession>
<dbReference type="SUPFAM" id="SSF54675">
    <property type="entry name" value="Nicotinate/Quinolinate PRTase N-terminal domain-like"/>
    <property type="match status" value="1"/>
</dbReference>
<dbReference type="FunFam" id="3.20.140.10:FF:000006">
    <property type="entry name" value="Nicotinate phosphoribosyltransferase"/>
    <property type="match status" value="1"/>
</dbReference>
<evidence type="ECO:0000256" key="6">
    <source>
        <dbReference type="ARBA" id="ARBA00022553"/>
    </source>
</evidence>
<feature type="domain" description="Nicotinate phosphoribosyltransferase N-terminal" evidence="17">
    <location>
        <begin position="17"/>
        <end position="142"/>
    </location>
</feature>
<sequence>MESKTDQKNSNPFVNALLTDLYQVSMAYAYWSIGKHEQRSCFDLFFRKNPFKGEFTVFAGLEEALKFVKNFKFTKEMLTKMKKKFSWPEKFWDWLGTLDSSQVKIYAMPEGSVCFPRCPLMRVEGPLAVCQLLETTLLCLINYPALVCTNAARHRLAAGKDKILLEFGLRRAQGPDGGMSASRYAVMGGFDGTSNVEAAIEYGLECKGTHAHSFVTAFSGLDDVKDKDIAGKGVDFVAMVLKWRKQLKKETTNDGELAAFISFAQAFPKRFLALVDTYDTINSGCWNFICVSLALSELGFKPIGIRLDSGDLAYLSVECRNIFKKISSEHKVAFEKLAIVASNSLSEDIIHDLNRQGHEIDSFGVGTNLVTCKTQPALGCVYKLVELEGKPRIKISQEVAKVTIPGRKNIYRLYNKDGEPVLDMLRATSEGDPKENEKILCRHPFNAQKRVYVTPSKVEPLLKLVFDSGVIKIDLPPVKVIKARVWQQLQQMRSDHLRKMNPTPYKVSLSENLYTYMHKLWQEGVPIHEIS</sequence>
<proteinExistence type="inferred from homology"/>
<dbReference type="EC" id="6.3.4.21" evidence="5 15"/>
<keyword evidence="9 15" id="KW-0808">Transferase</keyword>
<dbReference type="InterPro" id="IPR036068">
    <property type="entry name" value="Nicotinate_pribotase-like_C"/>
</dbReference>
<comment type="cofactor">
    <cofactor evidence="2">
        <name>Mg(2+)</name>
        <dbReference type="ChEBI" id="CHEBI:18420"/>
    </cofactor>
</comment>
<dbReference type="UniPathway" id="UPA00253">
    <property type="reaction ID" value="UER00457"/>
</dbReference>
<dbReference type="CDD" id="cd01570">
    <property type="entry name" value="NAPRTase_A"/>
    <property type="match status" value="1"/>
</dbReference>